<dbReference type="Proteomes" id="UP000800036">
    <property type="component" value="Unassembled WGS sequence"/>
</dbReference>
<evidence type="ECO:0000313" key="3">
    <source>
        <dbReference type="Proteomes" id="UP000800036"/>
    </source>
</evidence>
<name>A0A6A5VFP8_9PLEO</name>
<reference evidence="2" key="1">
    <citation type="journal article" date="2020" name="Stud. Mycol.">
        <title>101 Dothideomycetes genomes: a test case for predicting lifestyles and emergence of pathogens.</title>
        <authorList>
            <person name="Haridas S."/>
            <person name="Albert R."/>
            <person name="Binder M."/>
            <person name="Bloem J."/>
            <person name="Labutti K."/>
            <person name="Salamov A."/>
            <person name="Andreopoulos B."/>
            <person name="Baker S."/>
            <person name="Barry K."/>
            <person name="Bills G."/>
            <person name="Bluhm B."/>
            <person name="Cannon C."/>
            <person name="Castanera R."/>
            <person name="Culley D."/>
            <person name="Daum C."/>
            <person name="Ezra D."/>
            <person name="Gonzalez J."/>
            <person name="Henrissat B."/>
            <person name="Kuo A."/>
            <person name="Liang C."/>
            <person name="Lipzen A."/>
            <person name="Lutzoni F."/>
            <person name="Magnuson J."/>
            <person name="Mondo S."/>
            <person name="Nolan M."/>
            <person name="Ohm R."/>
            <person name="Pangilinan J."/>
            <person name="Park H.-J."/>
            <person name="Ramirez L."/>
            <person name="Alfaro M."/>
            <person name="Sun H."/>
            <person name="Tritt A."/>
            <person name="Yoshinaga Y."/>
            <person name="Zwiers L.-H."/>
            <person name="Turgeon B."/>
            <person name="Goodwin S."/>
            <person name="Spatafora J."/>
            <person name="Crous P."/>
            <person name="Grigoriev I."/>
        </authorList>
    </citation>
    <scope>NUCLEOTIDE SEQUENCE</scope>
    <source>
        <strain evidence="2">CBS 107.79</strain>
    </source>
</reference>
<sequence>MSDSVIDDGATPIPGTVHIVDLLGTTHARHAESGQKDIVLIPSPSSDPDDPL</sequence>
<accession>A0A6A5VFP8</accession>
<gene>
    <name evidence="2" type="ORF">BU23DRAFT_551804</name>
</gene>
<dbReference type="EMBL" id="ML976667">
    <property type="protein sequence ID" value="KAF1976343.1"/>
    <property type="molecule type" value="Genomic_DNA"/>
</dbReference>
<organism evidence="2 3">
    <name type="scientific">Bimuria novae-zelandiae CBS 107.79</name>
    <dbReference type="NCBI Taxonomy" id="1447943"/>
    <lineage>
        <taxon>Eukaryota</taxon>
        <taxon>Fungi</taxon>
        <taxon>Dikarya</taxon>
        <taxon>Ascomycota</taxon>
        <taxon>Pezizomycotina</taxon>
        <taxon>Dothideomycetes</taxon>
        <taxon>Pleosporomycetidae</taxon>
        <taxon>Pleosporales</taxon>
        <taxon>Massarineae</taxon>
        <taxon>Didymosphaeriaceae</taxon>
        <taxon>Bimuria</taxon>
    </lineage>
</organism>
<evidence type="ECO:0000256" key="1">
    <source>
        <dbReference type="SAM" id="MobiDB-lite"/>
    </source>
</evidence>
<feature type="region of interest" description="Disordered" evidence="1">
    <location>
        <begin position="31"/>
        <end position="52"/>
    </location>
</feature>
<evidence type="ECO:0000313" key="2">
    <source>
        <dbReference type="EMBL" id="KAF1976343.1"/>
    </source>
</evidence>
<dbReference type="OrthoDB" id="5215911at2759"/>
<protein>
    <submittedName>
        <fullName evidence="2">Uncharacterized protein</fullName>
    </submittedName>
</protein>
<dbReference type="AlphaFoldDB" id="A0A6A5VFP8"/>
<keyword evidence="3" id="KW-1185">Reference proteome</keyword>
<proteinExistence type="predicted"/>
<feature type="non-terminal residue" evidence="2">
    <location>
        <position position="52"/>
    </location>
</feature>